<accession>A0A816FZG3</accession>
<feature type="non-terminal residue" evidence="2">
    <location>
        <position position="1"/>
    </location>
</feature>
<name>A0A816FZG3_9BILA</name>
<evidence type="ECO:0000313" key="4">
    <source>
        <dbReference type="Proteomes" id="UP000663829"/>
    </source>
</evidence>
<organism evidence="2 4">
    <name type="scientific">Didymodactylos carnosus</name>
    <dbReference type="NCBI Taxonomy" id="1234261"/>
    <lineage>
        <taxon>Eukaryota</taxon>
        <taxon>Metazoa</taxon>
        <taxon>Spiralia</taxon>
        <taxon>Gnathifera</taxon>
        <taxon>Rotifera</taxon>
        <taxon>Eurotatoria</taxon>
        <taxon>Bdelloidea</taxon>
        <taxon>Philodinida</taxon>
        <taxon>Philodinidae</taxon>
        <taxon>Didymodactylos</taxon>
    </lineage>
</organism>
<evidence type="ECO:0000313" key="3">
    <source>
        <dbReference type="EMBL" id="CAF4633443.1"/>
    </source>
</evidence>
<keyword evidence="4" id="KW-1185">Reference proteome</keyword>
<sequence>SQAQMQSREIRFEPVMATTQDEESDQDLDKNHQSKSFKRQQIVAMSGVRVKKSKYLPGRIRKGYQAPRKVPVT</sequence>
<dbReference type="Proteomes" id="UP000681722">
    <property type="component" value="Unassembled WGS sequence"/>
</dbReference>
<comment type="caution">
    <text evidence="2">The sequence shown here is derived from an EMBL/GenBank/DDBJ whole genome shotgun (WGS) entry which is preliminary data.</text>
</comment>
<dbReference type="EMBL" id="CAJOBC010137314">
    <property type="protein sequence ID" value="CAF4633443.1"/>
    <property type="molecule type" value="Genomic_DNA"/>
</dbReference>
<reference evidence="2" key="1">
    <citation type="submission" date="2021-02" db="EMBL/GenBank/DDBJ databases">
        <authorList>
            <person name="Nowell W R."/>
        </authorList>
    </citation>
    <scope>NUCLEOTIDE SEQUENCE</scope>
</reference>
<dbReference type="AlphaFoldDB" id="A0A816FZG3"/>
<dbReference type="Proteomes" id="UP000663829">
    <property type="component" value="Unassembled WGS sequence"/>
</dbReference>
<evidence type="ECO:0000313" key="2">
    <source>
        <dbReference type="EMBL" id="CAF1668186.1"/>
    </source>
</evidence>
<gene>
    <name evidence="2" type="ORF">GPM918_LOCUS46223</name>
    <name evidence="3" type="ORF">SRO942_LOCUS49919</name>
</gene>
<proteinExistence type="predicted"/>
<evidence type="ECO:0000256" key="1">
    <source>
        <dbReference type="SAM" id="MobiDB-lite"/>
    </source>
</evidence>
<feature type="region of interest" description="Disordered" evidence="1">
    <location>
        <begin position="1"/>
        <end position="40"/>
    </location>
</feature>
<protein>
    <submittedName>
        <fullName evidence="2">Uncharacterized protein</fullName>
    </submittedName>
</protein>
<dbReference type="EMBL" id="CAJNOQ010059458">
    <property type="protein sequence ID" value="CAF1668186.1"/>
    <property type="molecule type" value="Genomic_DNA"/>
</dbReference>